<dbReference type="InterPro" id="IPR037523">
    <property type="entry name" value="VOC_core"/>
</dbReference>
<accession>A0A8J3BX68</accession>
<protein>
    <recommendedName>
        <fullName evidence="1">VOC domain-containing protein</fullName>
    </recommendedName>
</protein>
<dbReference type="PANTHER" id="PTHR36437">
    <property type="entry name" value="GLYOXALASE/BLEOMYCIN RESISTANCE PROTEIN/DIOXYGENASE"/>
    <property type="match status" value="1"/>
</dbReference>
<gene>
    <name evidence="2" type="ORF">GCM10012284_11470</name>
</gene>
<proteinExistence type="predicted"/>
<evidence type="ECO:0000313" key="3">
    <source>
        <dbReference type="Proteomes" id="UP000656042"/>
    </source>
</evidence>
<evidence type="ECO:0000259" key="1">
    <source>
        <dbReference type="PROSITE" id="PS51819"/>
    </source>
</evidence>
<evidence type="ECO:0000313" key="2">
    <source>
        <dbReference type="EMBL" id="GGK79184.1"/>
    </source>
</evidence>
<reference evidence="2" key="1">
    <citation type="journal article" date="2014" name="Int. J. Syst. Evol. Microbiol.">
        <title>Complete genome sequence of Corynebacterium casei LMG S-19264T (=DSM 44701T), isolated from a smear-ripened cheese.</title>
        <authorList>
            <consortium name="US DOE Joint Genome Institute (JGI-PGF)"/>
            <person name="Walter F."/>
            <person name="Albersmeier A."/>
            <person name="Kalinowski J."/>
            <person name="Ruckert C."/>
        </authorList>
    </citation>
    <scope>NUCLEOTIDE SEQUENCE</scope>
    <source>
        <strain evidence="2">CGMCC 4.7299</strain>
    </source>
</reference>
<dbReference type="PROSITE" id="PS51819">
    <property type="entry name" value="VOC"/>
    <property type="match status" value="1"/>
</dbReference>
<reference evidence="2" key="2">
    <citation type="submission" date="2020-09" db="EMBL/GenBank/DDBJ databases">
        <authorList>
            <person name="Sun Q."/>
            <person name="Zhou Y."/>
        </authorList>
    </citation>
    <scope>NUCLEOTIDE SEQUENCE</scope>
    <source>
        <strain evidence="2">CGMCC 4.7299</strain>
    </source>
</reference>
<feature type="domain" description="VOC" evidence="1">
    <location>
        <begin position="33"/>
        <end position="160"/>
    </location>
</feature>
<dbReference type="SUPFAM" id="SSF54593">
    <property type="entry name" value="Glyoxalase/Bleomycin resistance protein/Dihydroxybiphenyl dioxygenase"/>
    <property type="match status" value="1"/>
</dbReference>
<dbReference type="AlphaFoldDB" id="A0A8J3BX68"/>
<dbReference type="InterPro" id="IPR004360">
    <property type="entry name" value="Glyas_Fos-R_dOase_dom"/>
</dbReference>
<sequence>MQGSERTSSLTLPPNRAGATVRTCFTAYAAEVQIDLVAVIVDEYDPAIEFFTGTLGFDLIEDSPSLTNDGRPKRWVVVRPPGAQTGVLLARADGERQSAAMGDQVAGRVGFFLRVDDFEATYRRMVAAGVTFVREPRTESYGRVAVFLDVAGNRWDLLGAARAGRPG</sequence>
<dbReference type="InterPro" id="IPR029068">
    <property type="entry name" value="Glyas_Bleomycin-R_OHBP_Dase"/>
</dbReference>
<dbReference type="Proteomes" id="UP000656042">
    <property type="component" value="Unassembled WGS sequence"/>
</dbReference>
<dbReference type="Gene3D" id="3.10.180.10">
    <property type="entry name" value="2,3-Dihydroxybiphenyl 1,2-Dioxygenase, domain 1"/>
    <property type="match status" value="1"/>
</dbReference>
<comment type="caution">
    <text evidence="2">The sequence shown here is derived from an EMBL/GenBank/DDBJ whole genome shotgun (WGS) entry which is preliminary data.</text>
</comment>
<organism evidence="2 3">
    <name type="scientific">Mangrovihabitans endophyticus</name>
    <dbReference type="NCBI Taxonomy" id="1751298"/>
    <lineage>
        <taxon>Bacteria</taxon>
        <taxon>Bacillati</taxon>
        <taxon>Actinomycetota</taxon>
        <taxon>Actinomycetes</taxon>
        <taxon>Micromonosporales</taxon>
        <taxon>Micromonosporaceae</taxon>
        <taxon>Mangrovihabitans</taxon>
    </lineage>
</organism>
<name>A0A8J3BX68_9ACTN</name>
<keyword evidence="3" id="KW-1185">Reference proteome</keyword>
<dbReference type="PANTHER" id="PTHR36437:SF2">
    <property type="entry name" value="GLYOXALASE_BLEOMYCIN RESISTANCE PROTEIN_DIOXYGENASE"/>
    <property type="match status" value="1"/>
</dbReference>
<dbReference type="EMBL" id="BMMX01000002">
    <property type="protein sequence ID" value="GGK79184.1"/>
    <property type="molecule type" value="Genomic_DNA"/>
</dbReference>
<dbReference type="Pfam" id="PF00903">
    <property type="entry name" value="Glyoxalase"/>
    <property type="match status" value="1"/>
</dbReference>